<sequence>MLSCLVLSLAIAVASAMPANINPLSQEAIDYINSLEEMTWKAGKNFDDSVYTIDDIKAMCGALKSPVPLLKIRESLGAMEIPDNFDSREEWSNCASIKEVRDQGSCGSCWAFGAVEAMTDRFCIHSKNKDTPHISAEDLLTCCDSCGAGCNGGYPEAAWQYWKNDGIVTGGQYGSHEGCQPYLIAKCDHHVVGKLLPCKGIQPTPECKHKCEAGYNVSYSDDKRHGMSAYSVGSDPSEIQKEIMTNGPVEGAFTVYADFPTYKSGVYQHKSGGELGGHAIKILGWGVENGTPYWLVANSWNPDWGDKGFFKILRGSDECGIESGIVGGMPKFN</sequence>
<feature type="domain" description="Peptidase C1A papain C-terminal" evidence="9">
    <location>
        <begin position="81"/>
        <end position="329"/>
    </location>
</feature>
<dbReference type="PROSITE" id="PS00139">
    <property type="entry name" value="THIOL_PROTEASE_CYS"/>
    <property type="match status" value="1"/>
</dbReference>
<evidence type="ECO:0000256" key="8">
    <source>
        <dbReference type="SAM" id="SignalP"/>
    </source>
</evidence>
<evidence type="ECO:0000256" key="1">
    <source>
        <dbReference type="ARBA" id="ARBA00008455"/>
    </source>
</evidence>
<keyword evidence="5" id="KW-0788">Thiol protease</keyword>
<dbReference type="CDD" id="cd02620">
    <property type="entry name" value="Peptidase_C1A_CathepsinB"/>
    <property type="match status" value="1"/>
</dbReference>
<accession>A0A6P8HVF3</accession>
<dbReference type="AlphaFoldDB" id="A0A6P8HVF3"/>
<dbReference type="Pfam" id="PF00112">
    <property type="entry name" value="Peptidase_C1"/>
    <property type="match status" value="1"/>
</dbReference>
<keyword evidence="6" id="KW-0865">Zymogen</keyword>
<dbReference type="OrthoDB" id="640249at2759"/>
<dbReference type="FunCoup" id="A0A6P8HVF3">
    <property type="interactions" value="907"/>
</dbReference>
<dbReference type="InterPro" id="IPR013128">
    <property type="entry name" value="Peptidase_C1A"/>
</dbReference>
<dbReference type="SUPFAM" id="SSF54001">
    <property type="entry name" value="Cysteine proteinases"/>
    <property type="match status" value="1"/>
</dbReference>
<dbReference type="PROSITE" id="PS00640">
    <property type="entry name" value="THIOL_PROTEASE_ASN"/>
    <property type="match status" value="1"/>
</dbReference>
<dbReference type="InterPro" id="IPR025660">
    <property type="entry name" value="Pept_his_AS"/>
</dbReference>
<comment type="similarity">
    <text evidence="1">Belongs to the peptidase C1 family.</text>
</comment>
<name>A0A6P8HVF3_ACTTE</name>
<dbReference type="InterPro" id="IPR012599">
    <property type="entry name" value="Propeptide_C1A"/>
</dbReference>
<organism evidence="10 11">
    <name type="scientific">Actinia tenebrosa</name>
    <name type="common">Australian red waratah sea anemone</name>
    <dbReference type="NCBI Taxonomy" id="6105"/>
    <lineage>
        <taxon>Eukaryota</taxon>
        <taxon>Metazoa</taxon>
        <taxon>Cnidaria</taxon>
        <taxon>Anthozoa</taxon>
        <taxon>Hexacorallia</taxon>
        <taxon>Actiniaria</taxon>
        <taxon>Actiniidae</taxon>
        <taxon>Actinia</taxon>
    </lineage>
</organism>
<evidence type="ECO:0000259" key="9">
    <source>
        <dbReference type="SMART" id="SM00645"/>
    </source>
</evidence>
<evidence type="ECO:0000256" key="3">
    <source>
        <dbReference type="ARBA" id="ARBA00022729"/>
    </source>
</evidence>
<dbReference type="SMART" id="SM00645">
    <property type="entry name" value="Pept_C1"/>
    <property type="match status" value="1"/>
</dbReference>
<dbReference type="RefSeq" id="XP_031556577.1">
    <property type="nucleotide sequence ID" value="XM_031700717.1"/>
</dbReference>
<dbReference type="GeneID" id="116293307"/>
<dbReference type="PROSITE" id="PS00639">
    <property type="entry name" value="THIOL_PROTEASE_HIS"/>
    <property type="match status" value="1"/>
</dbReference>
<dbReference type="InterPro" id="IPR000169">
    <property type="entry name" value="Pept_cys_AS"/>
</dbReference>
<dbReference type="PRINTS" id="PR00705">
    <property type="entry name" value="PAPAIN"/>
</dbReference>
<dbReference type="InParanoid" id="A0A6P8HVF3"/>
<protein>
    <submittedName>
        <fullName evidence="11">Cathepsin B-like</fullName>
    </submittedName>
</protein>
<dbReference type="Pfam" id="PF08127">
    <property type="entry name" value="Propeptide_C1"/>
    <property type="match status" value="1"/>
</dbReference>
<gene>
    <name evidence="11" type="primary">LOC116293307</name>
</gene>
<keyword evidence="2" id="KW-0645">Protease</keyword>
<evidence type="ECO:0000256" key="7">
    <source>
        <dbReference type="ARBA" id="ARBA00023157"/>
    </source>
</evidence>
<dbReference type="InterPro" id="IPR025661">
    <property type="entry name" value="Pept_asp_AS"/>
</dbReference>
<dbReference type="FunFam" id="3.90.70.10:FF:000031">
    <property type="entry name" value="Cathepsin B"/>
    <property type="match status" value="1"/>
</dbReference>
<evidence type="ECO:0000256" key="6">
    <source>
        <dbReference type="ARBA" id="ARBA00023145"/>
    </source>
</evidence>
<dbReference type="GO" id="GO:0004197">
    <property type="term" value="F:cysteine-type endopeptidase activity"/>
    <property type="evidence" value="ECO:0007669"/>
    <property type="project" value="InterPro"/>
</dbReference>
<dbReference type="GO" id="GO:0006508">
    <property type="term" value="P:proteolysis"/>
    <property type="evidence" value="ECO:0007669"/>
    <property type="project" value="UniProtKB-KW"/>
</dbReference>
<proteinExistence type="inferred from homology"/>
<evidence type="ECO:0000256" key="5">
    <source>
        <dbReference type="ARBA" id="ARBA00022807"/>
    </source>
</evidence>
<dbReference type="Proteomes" id="UP000515163">
    <property type="component" value="Unplaced"/>
</dbReference>
<dbReference type="PANTHER" id="PTHR12411">
    <property type="entry name" value="CYSTEINE PROTEASE FAMILY C1-RELATED"/>
    <property type="match status" value="1"/>
</dbReference>
<evidence type="ECO:0000256" key="4">
    <source>
        <dbReference type="ARBA" id="ARBA00022801"/>
    </source>
</evidence>
<evidence type="ECO:0000313" key="10">
    <source>
        <dbReference type="Proteomes" id="UP000515163"/>
    </source>
</evidence>
<reference evidence="11" key="1">
    <citation type="submission" date="2025-08" db="UniProtKB">
        <authorList>
            <consortium name="RefSeq"/>
        </authorList>
    </citation>
    <scope>IDENTIFICATION</scope>
    <source>
        <tissue evidence="11">Tentacle</tissue>
    </source>
</reference>
<keyword evidence="7" id="KW-1015">Disulfide bond</keyword>
<keyword evidence="4" id="KW-0378">Hydrolase</keyword>
<dbReference type="InterPro" id="IPR038765">
    <property type="entry name" value="Papain-like_cys_pep_sf"/>
</dbReference>
<evidence type="ECO:0000256" key="2">
    <source>
        <dbReference type="ARBA" id="ARBA00022670"/>
    </source>
</evidence>
<keyword evidence="3 8" id="KW-0732">Signal</keyword>
<feature type="chain" id="PRO_5028214415" evidence="8">
    <location>
        <begin position="17"/>
        <end position="333"/>
    </location>
</feature>
<evidence type="ECO:0000313" key="11">
    <source>
        <dbReference type="RefSeq" id="XP_031556577.1"/>
    </source>
</evidence>
<feature type="signal peptide" evidence="8">
    <location>
        <begin position="1"/>
        <end position="16"/>
    </location>
</feature>
<dbReference type="InterPro" id="IPR000668">
    <property type="entry name" value="Peptidase_C1A_C"/>
</dbReference>
<dbReference type="KEGG" id="aten:116293307"/>
<keyword evidence="10" id="KW-1185">Reference proteome</keyword>
<dbReference type="Gene3D" id="3.90.70.10">
    <property type="entry name" value="Cysteine proteinases"/>
    <property type="match status" value="1"/>
</dbReference>